<name>A0A4E9FVE7_BRUMA</name>
<dbReference type="Proteomes" id="UP000006672">
    <property type="component" value="Unassembled WGS sequence"/>
</dbReference>
<dbReference type="GeneID" id="66058344"/>
<accession>A0A4E9FVE7</accession>
<dbReference type="RefSeq" id="XP_042938640.1">
    <property type="nucleotide sequence ID" value="XM_043082706.1"/>
</dbReference>
<dbReference type="KEGG" id="bmy:BM_BM1590"/>
<dbReference type="AlphaFoldDB" id="A0A4E9FVE7"/>
<feature type="transmembrane region" description="Helical" evidence="1">
    <location>
        <begin position="91"/>
        <end position="117"/>
    </location>
</feature>
<reference evidence="3" key="1">
    <citation type="journal article" date="2007" name="Science">
        <title>Draft genome of the filarial nematode parasite Brugia malayi.</title>
        <authorList>
            <person name="Ghedin E."/>
            <person name="Wang S."/>
            <person name="Spiro D."/>
            <person name="Caler E."/>
            <person name="Zhao Q."/>
            <person name="Crabtree J."/>
            <person name="Allen J.E."/>
            <person name="Delcher A.L."/>
            <person name="Guiliano D.B."/>
            <person name="Miranda-Saavedra D."/>
            <person name="Angiuoli S.V."/>
            <person name="Creasy T."/>
            <person name="Amedeo P."/>
            <person name="Haas B."/>
            <person name="El-Sayed N.M."/>
            <person name="Wortman J.R."/>
            <person name="Feldblyum T."/>
            <person name="Tallon L."/>
            <person name="Schatz M."/>
            <person name="Shumway M."/>
            <person name="Koo H."/>
            <person name="Salzberg S.L."/>
            <person name="Schobel S."/>
            <person name="Pertea M."/>
            <person name="Pop M."/>
            <person name="White O."/>
            <person name="Barton G.J."/>
            <person name="Carlow C.K."/>
            <person name="Crawford M.J."/>
            <person name="Daub J."/>
            <person name="Dimmic M.W."/>
            <person name="Estes C.F."/>
            <person name="Foster J.M."/>
            <person name="Ganatra M."/>
            <person name="Gregory W.F."/>
            <person name="Johnson N.M."/>
            <person name="Jin J."/>
            <person name="Komuniecki R."/>
            <person name="Korf I."/>
            <person name="Kumar S."/>
            <person name="Laney S."/>
            <person name="Li B.W."/>
            <person name="Li W."/>
            <person name="Lindblom T.H."/>
            <person name="Lustigman S."/>
            <person name="Ma D."/>
            <person name="Maina C.V."/>
            <person name="Martin D.M."/>
            <person name="McCarter J.P."/>
            <person name="McReynolds L."/>
            <person name="Mitreva M."/>
            <person name="Nutman T.B."/>
            <person name="Parkinson J."/>
            <person name="Peregrin-Alvarez J.M."/>
            <person name="Poole C."/>
            <person name="Ren Q."/>
            <person name="Saunders L."/>
            <person name="Sluder A.E."/>
            <person name="Smith K."/>
            <person name="Stanke M."/>
            <person name="Unnasch T.R."/>
            <person name="Ware J."/>
            <person name="Wei A.D."/>
            <person name="Weil G."/>
            <person name="Williams D.J."/>
            <person name="Zhang Y."/>
            <person name="Williams S.A."/>
            <person name="Fraser-Liggett C."/>
            <person name="Slatko B."/>
            <person name="Blaxter M.L."/>
            <person name="Scott A.L."/>
        </authorList>
    </citation>
    <scope>NUCLEOTIDE SEQUENCE</scope>
    <source>
        <strain evidence="3">FR3</strain>
    </source>
</reference>
<evidence type="ECO:0000256" key="1">
    <source>
        <dbReference type="SAM" id="Phobius"/>
    </source>
</evidence>
<keyword evidence="1" id="KW-1133">Transmembrane helix</keyword>
<dbReference type="EMBL" id="CAAKNF010000001">
    <property type="protein sequence ID" value="VIO99756.1"/>
    <property type="molecule type" value="Genomic_DNA"/>
</dbReference>
<organism evidence="2">
    <name type="scientific">Brugia malayi</name>
    <name type="common">Filarial nematode worm</name>
    <dbReference type="NCBI Taxonomy" id="6279"/>
    <lineage>
        <taxon>Eukaryota</taxon>
        <taxon>Metazoa</taxon>
        <taxon>Ecdysozoa</taxon>
        <taxon>Nematoda</taxon>
        <taxon>Chromadorea</taxon>
        <taxon>Rhabditida</taxon>
        <taxon>Spirurina</taxon>
        <taxon>Spiruromorpha</taxon>
        <taxon>Filarioidea</taxon>
        <taxon>Onchocercidae</taxon>
        <taxon>Brugia</taxon>
    </lineage>
</organism>
<proteinExistence type="predicted"/>
<accession>A0A8L7SSN3</accession>
<sequence>MLLLNCLKLNLPPRNHTTPQYYTCFGRVHVQTALQLIIIVTFAWDIFRWIDFIVNQTITFGWIEIFAEICNALFGISLIIAYCFKSAFFLLPYLFLQLFTLVASMILFCVSILTIIWPKNSWAPSFHTYPSTKTSSIQLNAFIYAISPLTFTLMLIWVIRVLFACYVYFSDRKKAELNFPIVSIQNNGPSAGITITSPTNPNNVPATTTAAAAAVVVATVAPAVTCISPINSTSPITFSNPNFTLQDENGQK</sequence>
<feature type="transmembrane region" description="Helical" evidence="1">
    <location>
        <begin position="33"/>
        <end position="50"/>
    </location>
</feature>
<evidence type="ECO:0000313" key="2">
    <source>
        <dbReference type="EMBL" id="VIO99756.1"/>
    </source>
</evidence>
<reference evidence="2" key="2">
    <citation type="submission" date="2019-04" db="EMBL/GenBank/DDBJ databases">
        <authorList>
            <person name="Howe K."/>
            <person name="Paulini M."/>
            <person name="Williams G."/>
        </authorList>
    </citation>
    <scope>NUCLEOTIDE SEQUENCE [LARGE SCALE GENOMIC DNA]</scope>
    <source>
        <strain evidence="2">FR3</strain>
    </source>
</reference>
<evidence type="ECO:0000313" key="4">
    <source>
        <dbReference type="WBParaSite" id="Bm1590.1"/>
    </source>
</evidence>
<keyword evidence="3" id="KW-1185">Reference proteome</keyword>
<dbReference type="OrthoDB" id="5839374at2759"/>
<dbReference type="WBParaSite" id="Bm1590.1">
    <property type="protein sequence ID" value="Bm1590.1"/>
    <property type="gene ID" value="WBGene00221851"/>
</dbReference>
<feature type="transmembrane region" description="Helical" evidence="1">
    <location>
        <begin position="62"/>
        <end position="84"/>
    </location>
</feature>
<evidence type="ECO:0000313" key="3">
    <source>
        <dbReference type="Proteomes" id="UP000006672"/>
    </source>
</evidence>
<protein>
    <submittedName>
        <fullName evidence="4">Bm1590</fullName>
    </submittedName>
</protein>
<reference evidence="4" key="3">
    <citation type="submission" date="2022-04" db="UniProtKB">
        <authorList>
            <consortium name="WormBaseParasite"/>
        </authorList>
    </citation>
    <scope>IDENTIFICATION</scope>
</reference>
<keyword evidence="1" id="KW-0472">Membrane</keyword>
<keyword evidence="1" id="KW-0812">Transmembrane</keyword>
<dbReference type="CTD" id="66058344"/>
<feature type="transmembrane region" description="Helical" evidence="1">
    <location>
        <begin position="137"/>
        <end position="169"/>
    </location>
</feature>
<gene>
    <name evidence="2" type="primary">Bm1590</name>
    <name evidence="2" type="ORF">BM_BM1590</name>
</gene>